<feature type="region of interest" description="Disordered" evidence="1">
    <location>
        <begin position="1"/>
        <end position="30"/>
    </location>
</feature>
<dbReference type="AlphaFoldDB" id="A0A3S0ZHL5"/>
<accession>A0A3S0ZHL5</accession>
<dbReference type="OrthoDB" id="6158306at2759"/>
<evidence type="ECO:0000256" key="1">
    <source>
        <dbReference type="SAM" id="MobiDB-lite"/>
    </source>
</evidence>
<feature type="region of interest" description="Disordered" evidence="1">
    <location>
        <begin position="241"/>
        <end position="266"/>
    </location>
</feature>
<gene>
    <name evidence="2" type="ORF">EGW08_014396</name>
</gene>
<keyword evidence="3" id="KW-1185">Reference proteome</keyword>
<organism evidence="2 3">
    <name type="scientific">Elysia chlorotica</name>
    <name type="common">Eastern emerald elysia</name>
    <name type="synonym">Sea slug</name>
    <dbReference type="NCBI Taxonomy" id="188477"/>
    <lineage>
        <taxon>Eukaryota</taxon>
        <taxon>Metazoa</taxon>
        <taxon>Spiralia</taxon>
        <taxon>Lophotrochozoa</taxon>
        <taxon>Mollusca</taxon>
        <taxon>Gastropoda</taxon>
        <taxon>Heterobranchia</taxon>
        <taxon>Euthyneura</taxon>
        <taxon>Panpulmonata</taxon>
        <taxon>Sacoglossa</taxon>
        <taxon>Placobranchoidea</taxon>
        <taxon>Plakobranchidae</taxon>
        <taxon>Elysia</taxon>
    </lineage>
</organism>
<evidence type="ECO:0000313" key="3">
    <source>
        <dbReference type="Proteomes" id="UP000271974"/>
    </source>
</evidence>
<name>A0A3S0ZHL5_ELYCH</name>
<evidence type="ECO:0000313" key="2">
    <source>
        <dbReference type="EMBL" id="RUS77844.1"/>
    </source>
</evidence>
<dbReference type="Proteomes" id="UP000271974">
    <property type="component" value="Unassembled WGS sequence"/>
</dbReference>
<feature type="compositionally biased region" description="Polar residues" evidence="1">
    <location>
        <begin position="1"/>
        <end position="14"/>
    </location>
</feature>
<feature type="compositionally biased region" description="Polar residues" evidence="1">
    <location>
        <begin position="245"/>
        <end position="266"/>
    </location>
</feature>
<comment type="caution">
    <text evidence="2">The sequence shown here is derived from an EMBL/GenBank/DDBJ whole genome shotgun (WGS) entry which is preliminary data.</text>
</comment>
<protein>
    <submittedName>
        <fullName evidence="2">Uncharacterized protein</fullName>
    </submittedName>
</protein>
<sequence>MQCTDGIGTPTSKGSRLKFRTTKPSPEPPNNEAYLSTYHPYLLERRKVETPFGVGVCMSAAFKDPSSPYAQTKRDTTKSCRYVNPCQRIPFSSKISVVSGACGRSYAVRSHAPDHCSNQSSKQVKMARDFKNCGDKPKKTPSVKAQSLACDVNSKDTNTCRAGRVSSCKPGFAVRMTTDEAGTKIIKDIGILEDQMTDDLRKMSLNEASPVKDDVAVVKEKLPPKHVSTVQVRACLSKNHDDNQAKTSVTCPSSLPSEGNEISQSSTITPSSCAEVRTCRRRPCSGIPLDQNGICPKRAQTQFSTKCGGSVAYMPSDKPGDKCLKIGSNVRILARPDVCQPSFCVGKKMFILAVITYITMDGKYKLGTTKGTIGRLFDREELQPLEKRKLSAKDIPLRSITIREASTIAYASRD</sequence>
<proteinExistence type="predicted"/>
<reference evidence="2 3" key="1">
    <citation type="submission" date="2019-01" db="EMBL/GenBank/DDBJ databases">
        <title>A draft genome assembly of the solar-powered sea slug Elysia chlorotica.</title>
        <authorList>
            <person name="Cai H."/>
            <person name="Li Q."/>
            <person name="Fang X."/>
            <person name="Li J."/>
            <person name="Curtis N.E."/>
            <person name="Altenburger A."/>
            <person name="Shibata T."/>
            <person name="Feng M."/>
            <person name="Maeda T."/>
            <person name="Schwartz J.A."/>
            <person name="Shigenobu S."/>
            <person name="Lundholm N."/>
            <person name="Nishiyama T."/>
            <person name="Yang H."/>
            <person name="Hasebe M."/>
            <person name="Li S."/>
            <person name="Pierce S.K."/>
            <person name="Wang J."/>
        </authorList>
    </citation>
    <scope>NUCLEOTIDE SEQUENCE [LARGE SCALE GENOMIC DNA]</scope>
    <source>
        <strain evidence="2">EC2010</strain>
        <tissue evidence="2">Whole organism of an adult</tissue>
    </source>
</reference>
<dbReference type="EMBL" id="RQTK01000547">
    <property type="protein sequence ID" value="RUS77844.1"/>
    <property type="molecule type" value="Genomic_DNA"/>
</dbReference>